<comment type="caution">
    <text evidence="2">The sequence shown here is derived from an EMBL/GenBank/DDBJ whole genome shotgun (WGS) entry which is preliminary data.</text>
</comment>
<proteinExistence type="predicted"/>
<dbReference type="PROSITE" id="PS51257">
    <property type="entry name" value="PROKAR_LIPOPROTEIN"/>
    <property type="match status" value="1"/>
</dbReference>
<feature type="transmembrane region" description="Helical" evidence="1">
    <location>
        <begin position="83"/>
        <end position="104"/>
    </location>
</feature>
<name>A0A0D1M7A2_9SPHN</name>
<feature type="transmembrane region" description="Helical" evidence="1">
    <location>
        <begin position="21"/>
        <end position="40"/>
    </location>
</feature>
<evidence type="ECO:0000313" key="3">
    <source>
        <dbReference type="Proteomes" id="UP000033203"/>
    </source>
</evidence>
<dbReference type="AlphaFoldDB" id="A0A0D1M7A2"/>
<feature type="transmembrane region" description="Helical" evidence="1">
    <location>
        <begin position="110"/>
        <end position="129"/>
    </location>
</feature>
<dbReference type="Proteomes" id="UP000033203">
    <property type="component" value="Unassembled WGS sequence"/>
</dbReference>
<evidence type="ECO:0008006" key="4">
    <source>
        <dbReference type="Google" id="ProtNLM"/>
    </source>
</evidence>
<reference evidence="2 3" key="1">
    <citation type="submission" date="2015-01" db="EMBL/GenBank/DDBJ databases">
        <title>Genome of Sphingomonas taxi strain 30a.</title>
        <authorList>
            <person name="Eevers N."/>
            <person name="Van Hamme J."/>
            <person name="Bottos E."/>
            <person name="Weyens N."/>
            <person name="Vangronsveld J."/>
        </authorList>
    </citation>
    <scope>NUCLEOTIDE SEQUENCE [LARGE SCALE GENOMIC DNA]</scope>
    <source>
        <strain evidence="2 3">30a</strain>
    </source>
</reference>
<accession>A0A0D1M7A2</accession>
<keyword evidence="1" id="KW-0472">Membrane</keyword>
<sequence>MFSIRRSEKLNPAQRRYLRRFFPAMTMYVLVLFACTAMIRDQKPQGALLALLSVAPSLPIVAAILVMGAYLIEERDEFIRTRLATAMLGGLGVMLVITTVWGFLENGGAVGHFPTFLTFPVWCGCFGLWQCAMGLRDRLAGDGA</sequence>
<keyword evidence="1" id="KW-1133">Transmembrane helix</keyword>
<organism evidence="2 3">
    <name type="scientific">Sphingomonas melonis</name>
    <dbReference type="NCBI Taxonomy" id="152682"/>
    <lineage>
        <taxon>Bacteria</taxon>
        <taxon>Pseudomonadati</taxon>
        <taxon>Pseudomonadota</taxon>
        <taxon>Alphaproteobacteria</taxon>
        <taxon>Sphingomonadales</taxon>
        <taxon>Sphingomonadaceae</taxon>
        <taxon>Sphingomonas</taxon>
    </lineage>
</organism>
<evidence type="ECO:0000256" key="1">
    <source>
        <dbReference type="SAM" id="Phobius"/>
    </source>
</evidence>
<dbReference type="EMBL" id="JXTP01000036">
    <property type="protein sequence ID" value="KIU28015.1"/>
    <property type="molecule type" value="Genomic_DNA"/>
</dbReference>
<feature type="transmembrane region" description="Helical" evidence="1">
    <location>
        <begin position="46"/>
        <end position="71"/>
    </location>
</feature>
<gene>
    <name evidence="2" type="ORF">SR41_09330</name>
</gene>
<keyword evidence="1" id="KW-0812">Transmembrane</keyword>
<dbReference type="PATRIC" id="fig|1549858.7.peg.2508"/>
<protein>
    <recommendedName>
        <fullName evidence="4">Lipoprotein</fullName>
    </recommendedName>
</protein>
<evidence type="ECO:0000313" key="2">
    <source>
        <dbReference type="EMBL" id="KIU28015.1"/>
    </source>
</evidence>